<dbReference type="InterPro" id="IPR006094">
    <property type="entry name" value="Oxid_FAD_bind_N"/>
</dbReference>
<dbReference type="Pfam" id="PF01565">
    <property type="entry name" value="FAD_binding_4"/>
    <property type="match status" value="1"/>
</dbReference>
<dbReference type="Pfam" id="PF08031">
    <property type="entry name" value="BBE"/>
    <property type="match status" value="1"/>
</dbReference>
<organism evidence="4 5">
    <name type="scientific">Neofusicoccum ribis</name>
    <dbReference type="NCBI Taxonomy" id="45134"/>
    <lineage>
        <taxon>Eukaryota</taxon>
        <taxon>Fungi</taxon>
        <taxon>Dikarya</taxon>
        <taxon>Ascomycota</taxon>
        <taxon>Pezizomycotina</taxon>
        <taxon>Dothideomycetes</taxon>
        <taxon>Dothideomycetes incertae sedis</taxon>
        <taxon>Botryosphaeriales</taxon>
        <taxon>Botryosphaeriaceae</taxon>
        <taxon>Neofusicoccum</taxon>
    </lineage>
</organism>
<sequence>MPCAELRDAWTWPDIHDESSSSVMAPFFTNQSCDPFTAAEIPCTLGNYVHFAINVSSPEDVVAGIQFANEKNIRLVIRNTGHDYLGKSTGAGSLALWTHHLDDIDIIDYSDPHYVGKAIKAGAGTMVIDAYDAANASGLILVGGVCPTVGLAGGYSQGGGHSPLSSKFGLGADQVLEWEVVDGTGQVHVANRQNNTDLYWALAGGGGGTYGVVLSMTSKLREDVPTSGASISFASEGLDAEAFWDAVGAWTGVKDSLHERGATTVVYLMNSSFAIEPVTAPDVSKDELATLLQPYLSRLDELGIQYNKSIEQFPGFLSQHKTMQREQQVGTGQSGGWLIPRSVVQTRNDDLTAAWRSIVDEGAAVLNLGMRPSQEAAGDVENAVLPAWREVTVVSVLATPWNFTAPWSEMVADQDKINNVLVPKLKELAPESGAYLSEANFREPDWKRAFYGRNYQKLREVKAKYDPRSVFYATTAVGSDEWVIGGDGRLCKKA</sequence>
<proteinExistence type="inferred from homology"/>
<evidence type="ECO:0000259" key="3">
    <source>
        <dbReference type="PROSITE" id="PS51387"/>
    </source>
</evidence>
<dbReference type="PROSITE" id="PS51387">
    <property type="entry name" value="FAD_PCMH"/>
    <property type="match status" value="1"/>
</dbReference>
<keyword evidence="2" id="KW-0560">Oxidoreductase</keyword>
<accession>A0ABR3SHF2</accession>
<dbReference type="Gene3D" id="3.30.465.10">
    <property type="match status" value="2"/>
</dbReference>
<comment type="caution">
    <text evidence="4">The sequence shown here is derived from an EMBL/GenBank/DDBJ whole genome shotgun (WGS) entry which is preliminary data.</text>
</comment>
<dbReference type="InterPro" id="IPR016166">
    <property type="entry name" value="FAD-bd_PCMH"/>
</dbReference>
<feature type="domain" description="FAD-binding PCMH-type" evidence="3">
    <location>
        <begin position="41"/>
        <end position="223"/>
    </location>
</feature>
<dbReference type="SUPFAM" id="SSF56176">
    <property type="entry name" value="FAD-binding/transporter-associated domain-like"/>
    <property type="match status" value="1"/>
</dbReference>
<dbReference type="InterPro" id="IPR012951">
    <property type="entry name" value="BBE"/>
</dbReference>
<evidence type="ECO:0000256" key="1">
    <source>
        <dbReference type="ARBA" id="ARBA00005466"/>
    </source>
</evidence>
<reference evidence="4 5" key="1">
    <citation type="submission" date="2024-02" db="EMBL/GenBank/DDBJ databases">
        <title>De novo assembly and annotation of 12 fungi associated with fruit tree decline syndrome in Ontario, Canada.</title>
        <authorList>
            <person name="Sulman M."/>
            <person name="Ellouze W."/>
            <person name="Ilyukhin E."/>
        </authorList>
    </citation>
    <scope>NUCLEOTIDE SEQUENCE [LARGE SCALE GENOMIC DNA]</scope>
    <source>
        <strain evidence="4 5">M1-105</strain>
    </source>
</reference>
<keyword evidence="5" id="KW-1185">Reference proteome</keyword>
<dbReference type="InterPro" id="IPR036318">
    <property type="entry name" value="FAD-bd_PCMH-like_sf"/>
</dbReference>
<dbReference type="PANTHER" id="PTHR13878:SF91">
    <property type="entry name" value="FAD BINDING DOMAIN PROTEIN (AFU_ORTHOLOGUE AFUA_6G12070)-RELATED"/>
    <property type="match status" value="1"/>
</dbReference>
<dbReference type="InterPro" id="IPR016169">
    <property type="entry name" value="FAD-bd_PCMH_sub2"/>
</dbReference>
<evidence type="ECO:0000256" key="2">
    <source>
        <dbReference type="ARBA" id="ARBA00023002"/>
    </source>
</evidence>
<evidence type="ECO:0000313" key="4">
    <source>
        <dbReference type="EMBL" id="KAL1621035.1"/>
    </source>
</evidence>
<dbReference type="EMBL" id="JAJVDC020000158">
    <property type="protein sequence ID" value="KAL1621035.1"/>
    <property type="molecule type" value="Genomic_DNA"/>
</dbReference>
<dbReference type="PANTHER" id="PTHR13878">
    <property type="entry name" value="GULONOLACTONE OXIDASE"/>
    <property type="match status" value="1"/>
</dbReference>
<gene>
    <name evidence="4" type="ORF">SLS56_009398</name>
</gene>
<dbReference type="Proteomes" id="UP001521116">
    <property type="component" value="Unassembled WGS sequence"/>
</dbReference>
<dbReference type="InterPro" id="IPR050432">
    <property type="entry name" value="FAD-linked_Oxidoreductases_BP"/>
</dbReference>
<evidence type="ECO:0000313" key="5">
    <source>
        <dbReference type="Proteomes" id="UP001521116"/>
    </source>
</evidence>
<comment type="similarity">
    <text evidence="1">Belongs to the oxygen-dependent FAD-linked oxidoreductase family.</text>
</comment>
<name>A0ABR3SHF2_9PEZI</name>
<protein>
    <recommendedName>
        <fullName evidence="3">FAD-binding PCMH-type domain-containing protein</fullName>
    </recommendedName>
</protein>